<protein>
    <submittedName>
        <fullName evidence="1">Uncharacterized protein</fullName>
    </submittedName>
</protein>
<dbReference type="Proteomes" id="UP000383932">
    <property type="component" value="Unassembled WGS sequence"/>
</dbReference>
<organism evidence="1 2">
    <name type="scientific">Ceratobasidium theobromae</name>
    <dbReference type="NCBI Taxonomy" id="1582974"/>
    <lineage>
        <taxon>Eukaryota</taxon>
        <taxon>Fungi</taxon>
        <taxon>Dikarya</taxon>
        <taxon>Basidiomycota</taxon>
        <taxon>Agaricomycotina</taxon>
        <taxon>Agaricomycetes</taxon>
        <taxon>Cantharellales</taxon>
        <taxon>Ceratobasidiaceae</taxon>
        <taxon>Ceratobasidium</taxon>
    </lineage>
</organism>
<dbReference type="EMBL" id="SSOP01000182">
    <property type="protein sequence ID" value="KAB5590281.1"/>
    <property type="molecule type" value="Genomic_DNA"/>
</dbReference>
<comment type="caution">
    <text evidence="1">The sequence shown here is derived from an EMBL/GenBank/DDBJ whole genome shotgun (WGS) entry which is preliminary data.</text>
</comment>
<accession>A0A5N5QFN7</accession>
<evidence type="ECO:0000313" key="2">
    <source>
        <dbReference type="Proteomes" id="UP000383932"/>
    </source>
</evidence>
<name>A0A5N5QFN7_9AGAM</name>
<sequence>MRTFSLHRFVNLSSETLALPLIQVYSYDRVSTLQGKLNSLAPVPISPIPENDLPGSCVLFSPAVPGSLAAKRTPVLHIAELPNDDSMTKR</sequence>
<gene>
    <name evidence="1" type="ORF">CTheo_6282</name>
</gene>
<reference evidence="1 2" key="1">
    <citation type="journal article" date="2019" name="Fungal Biol. Biotechnol.">
        <title>Draft genome sequence of fastidious pathogen Ceratobasidium theobromae, which causes vascular-streak dieback in Theobroma cacao.</title>
        <authorList>
            <person name="Ali S.S."/>
            <person name="Asman A."/>
            <person name="Shao J."/>
            <person name="Firmansyah A.P."/>
            <person name="Susilo A.W."/>
            <person name="Rosmana A."/>
            <person name="McMahon P."/>
            <person name="Junaid M."/>
            <person name="Guest D."/>
            <person name="Kheng T.Y."/>
            <person name="Meinhardt L.W."/>
            <person name="Bailey B.A."/>
        </authorList>
    </citation>
    <scope>NUCLEOTIDE SEQUENCE [LARGE SCALE GENOMIC DNA]</scope>
    <source>
        <strain evidence="1 2">CT2</strain>
    </source>
</reference>
<evidence type="ECO:0000313" key="1">
    <source>
        <dbReference type="EMBL" id="KAB5590281.1"/>
    </source>
</evidence>
<keyword evidence="2" id="KW-1185">Reference proteome</keyword>
<dbReference type="AlphaFoldDB" id="A0A5N5QFN7"/>
<proteinExistence type="predicted"/>